<evidence type="ECO:0000313" key="2">
    <source>
        <dbReference type="Proteomes" id="UP000439903"/>
    </source>
</evidence>
<dbReference type="AlphaFoldDB" id="A0A8H3WWV2"/>
<accession>A0A8H3WWV2</accession>
<dbReference type="Proteomes" id="UP000439903">
    <property type="component" value="Unassembled WGS sequence"/>
</dbReference>
<protein>
    <submittedName>
        <fullName evidence="1">Uncharacterized protein</fullName>
    </submittedName>
</protein>
<proteinExistence type="predicted"/>
<evidence type="ECO:0000313" key="1">
    <source>
        <dbReference type="EMBL" id="KAF0354254.1"/>
    </source>
</evidence>
<gene>
    <name evidence="1" type="ORF">F8M41_015078</name>
</gene>
<name>A0A8H3WWV2_GIGMA</name>
<sequence length="94" mass="10824">MDKLSNEKIIEIVDVVLKQCNIFGTNLSHSTSARNALLNYTKTYNEYEGINQILINFQVPFDINESLEEKLNKILQVSRDIGEVQSLEDKHLEI</sequence>
<keyword evidence="2" id="KW-1185">Reference proteome</keyword>
<comment type="caution">
    <text evidence="1">The sequence shown here is derived from an EMBL/GenBank/DDBJ whole genome shotgun (WGS) entry which is preliminary data.</text>
</comment>
<reference evidence="1 2" key="1">
    <citation type="journal article" date="2019" name="Environ. Microbiol.">
        <title>At the nexus of three kingdoms: the genome of the mycorrhizal fungus Gigaspora margarita provides insights into plant, endobacterial and fungal interactions.</title>
        <authorList>
            <person name="Venice F."/>
            <person name="Ghignone S."/>
            <person name="Salvioli di Fossalunga A."/>
            <person name="Amselem J."/>
            <person name="Novero M."/>
            <person name="Xianan X."/>
            <person name="Sedzielewska Toro K."/>
            <person name="Morin E."/>
            <person name="Lipzen A."/>
            <person name="Grigoriev I.V."/>
            <person name="Henrissat B."/>
            <person name="Martin F.M."/>
            <person name="Bonfante P."/>
        </authorList>
    </citation>
    <scope>NUCLEOTIDE SEQUENCE [LARGE SCALE GENOMIC DNA]</scope>
    <source>
        <strain evidence="1 2">BEG34</strain>
    </source>
</reference>
<dbReference type="EMBL" id="WTPW01003106">
    <property type="protein sequence ID" value="KAF0354254.1"/>
    <property type="molecule type" value="Genomic_DNA"/>
</dbReference>
<organism evidence="1 2">
    <name type="scientific">Gigaspora margarita</name>
    <dbReference type="NCBI Taxonomy" id="4874"/>
    <lineage>
        <taxon>Eukaryota</taxon>
        <taxon>Fungi</taxon>
        <taxon>Fungi incertae sedis</taxon>
        <taxon>Mucoromycota</taxon>
        <taxon>Glomeromycotina</taxon>
        <taxon>Glomeromycetes</taxon>
        <taxon>Diversisporales</taxon>
        <taxon>Gigasporaceae</taxon>
        <taxon>Gigaspora</taxon>
    </lineage>
</organism>